<evidence type="ECO:0000256" key="6">
    <source>
        <dbReference type="SAM" id="Phobius"/>
    </source>
</evidence>
<dbReference type="Pfam" id="PF02362">
    <property type="entry name" value="B3"/>
    <property type="match status" value="1"/>
</dbReference>
<evidence type="ECO:0000256" key="2">
    <source>
        <dbReference type="ARBA" id="ARBA00023015"/>
    </source>
</evidence>
<comment type="caution">
    <text evidence="8">The sequence shown here is derived from an EMBL/GenBank/DDBJ whole genome shotgun (WGS) entry which is preliminary data.</text>
</comment>
<comment type="subcellular location">
    <subcellularLocation>
        <location evidence="1">Nucleus</location>
    </subcellularLocation>
</comment>
<dbReference type="InterPro" id="IPR044837">
    <property type="entry name" value="REM16-like"/>
</dbReference>
<keyword evidence="6" id="KW-0812">Transmembrane</keyword>
<evidence type="ECO:0000259" key="7">
    <source>
        <dbReference type="Pfam" id="PF02362"/>
    </source>
</evidence>
<evidence type="ECO:0000313" key="9">
    <source>
        <dbReference type="Proteomes" id="UP001370490"/>
    </source>
</evidence>
<evidence type="ECO:0000313" key="8">
    <source>
        <dbReference type="EMBL" id="KAK6946128.1"/>
    </source>
</evidence>
<dbReference type="Proteomes" id="UP001370490">
    <property type="component" value="Unassembled WGS sequence"/>
</dbReference>
<accession>A0AAN8ZTD0</accession>
<keyword evidence="3" id="KW-0238">DNA-binding</keyword>
<keyword evidence="9" id="KW-1185">Reference proteome</keyword>
<dbReference type="PANTHER" id="PTHR31391:SF4">
    <property type="entry name" value="B3 DOMAIN-CONTAINING PROTEIN OS03G0184500"/>
    <property type="match status" value="1"/>
</dbReference>
<protein>
    <submittedName>
        <fullName evidence="8">B3 DNA binding domain</fullName>
    </submittedName>
</protein>
<dbReference type="GO" id="GO:0005634">
    <property type="term" value="C:nucleus"/>
    <property type="evidence" value="ECO:0007669"/>
    <property type="project" value="UniProtKB-SubCell"/>
</dbReference>
<keyword evidence="6" id="KW-0472">Membrane</keyword>
<keyword evidence="2" id="KW-0805">Transcription regulation</keyword>
<dbReference type="GO" id="GO:0003677">
    <property type="term" value="F:DNA binding"/>
    <property type="evidence" value="ECO:0007669"/>
    <property type="project" value="UniProtKB-KW"/>
</dbReference>
<dbReference type="Gene3D" id="2.40.330.10">
    <property type="entry name" value="DNA-binding pseudobarrel domain"/>
    <property type="match status" value="1"/>
</dbReference>
<dbReference type="AlphaFoldDB" id="A0AAN8ZTD0"/>
<keyword evidence="6" id="KW-1133">Transmembrane helix</keyword>
<evidence type="ECO:0000256" key="4">
    <source>
        <dbReference type="ARBA" id="ARBA00023163"/>
    </source>
</evidence>
<keyword evidence="4" id="KW-0804">Transcription</keyword>
<sequence>MYSSKACPGTVHDIPQQNLLIDAFPTFLCGEGGGFEQKKLTKPRANAKLSVKFEEDFPSKFTQKFMPREGATILLEDEDGNEYPTSYEVKHLGLSAGWAAFAEHNLQVGDALVFHLIMPHKFKWDIVMILNLILLIHNLVQVYIVRADQLSQVDGALALMSLSAQAR</sequence>
<evidence type="ECO:0000256" key="3">
    <source>
        <dbReference type="ARBA" id="ARBA00023125"/>
    </source>
</evidence>
<dbReference type="InterPro" id="IPR015300">
    <property type="entry name" value="DNA-bd_pseudobarrel_sf"/>
</dbReference>
<dbReference type="CDD" id="cd10017">
    <property type="entry name" value="B3_DNA"/>
    <property type="match status" value="1"/>
</dbReference>
<evidence type="ECO:0000256" key="1">
    <source>
        <dbReference type="ARBA" id="ARBA00004123"/>
    </source>
</evidence>
<dbReference type="PANTHER" id="PTHR31391">
    <property type="entry name" value="B3 DOMAIN-CONTAINING PROTEIN OS11G0197600-RELATED"/>
    <property type="match status" value="1"/>
</dbReference>
<gene>
    <name evidence="8" type="ORF">RJ641_013672</name>
</gene>
<dbReference type="InterPro" id="IPR003340">
    <property type="entry name" value="B3_DNA-bd"/>
</dbReference>
<reference evidence="8 9" key="1">
    <citation type="submission" date="2023-12" db="EMBL/GenBank/DDBJ databases">
        <title>A high-quality genome assembly for Dillenia turbinata (Dilleniales).</title>
        <authorList>
            <person name="Chanderbali A."/>
        </authorList>
    </citation>
    <scope>NUCLEOTIDE SEQUENCE [LARGE SCALE GENOMIC DNA]</scope>
    <source>
        <strain evidence="8">LSX21</strain>
        <tissue evidence="8">Leaf</tissue>
    </source>
</reference>
<evidence type="ECO:0000256" key="5">
    <source>
        <dbReference type="ARBA" id="ARBA00023242"/>
    </source>
</evidence>
<organism evidence="8 9">
    <name type="scientific">Dillenia turbinata</name>
    <dbReference type="NCBI Taxonomy" id="194707"/>
    <lineage>
        <taxon>Eukaryota</taxon>
        <taxon>Viridiplantae</taxon>
        <taxon>Streptophyta</taxon>
        <taxon>Embryophyta</taxon>
        <taxon>Tracheophyta</taxon>
        <taxon>Spermatophyta</taxon>
        <taxon>Magnoliopsida</taxon>
        <taxon>eudicotyledons</taxon>
        <taxon>Gunneridae</taxon>
        <taxon>Pentapetalae</taxon>
        <taxon>Dilleniales</taxon>
        <taxon>Dilleniaceae</taxon>
        <taxon>Dillenia</taxon>
    </lineage>
</organism>
<feature type="domain" description="TF-B3" evidence="7">
    <location>
        <begin position="57"/>
        <end position="122"/>
    </location>
</feature>
<dbReference type="SUPFAM" id="SSF101936">
    <property type="entry name" value="DNA-binding pseudobarrel domain"/>
    <property type="match status" value="1"/>
</dbReference>
<keyword evidence="5" id="KW-0539">Nucleus</keyword>
<dbReference type="EMBL" id="JBAMMX010000002">
    <property type="protein sequence ID" value="KAK6946128.1"/>
    <property type="molecule type" value="Genomic_DNA"/>
</dbReference>
<name>A0AAN8ZTD0_9MAGN</name>
<proteinExistence type="predicted"/>
<feature type="transmembrane region" description="Helical" evidence="6">
    <location>
        <begin position="126"/>
        <end position="144"/>
    </location>
</feature>